<dbReference type="PANTHER" id="PTHR43648">
    <property type="entry name" value="ELECTRON TRANSFER FLAVOPROTEIN BETA SUBUNIT LYSINE METHYLTRANSFERASE"/>
    <property type="match status" value="1"/>
</dbReference>
<dbReference type="EMBL" id="NIPO01000001">
    <property type="protein sequence ID" value="PJR03484.1"/>
    <property type="molecule type" value="Genomic_DNA"/>
</dbReference>
<dbReference type="GO" id="GO:0005737">
    <property type="term" value="C:cytoplasm"/>
    <property type="evidence" value="ECO:0007669"/>
    <property type="project" value="UniProtKB-SubCell"/>
</dbReference>
<dbReference type="Pfam" id="PF06325">
    <property type="entry name" value="PrmA"/>
    <property type="match status" value="1"/>
</dbReference>
<dbReference type="AlphaFoldDB" id="A0A2M9R3P3"/>
<dbReference type="PANTHER" id="PTHR43648:SF1">
    <property type="entry name" value="ELECTRON TRANSFER FLAVOPROTEIN BETA SUBUNIT LYSINE METHYLTRANSFERASE"/>
    <property type="match status" value="1"/>
</dbReference>
<dbReference type="EC" id="2.1.1.-" evidence="6"/>
<feature type="binding site" evidence="6">
    <location>
        <position position="172"/>
    </location>
    <ligand>
        <name>S-adenosyl-L-methionine</name>
        <dbReference type="ChEBI" id="CHEBI:59789"/>
    </ligand>
</feature>
<accession>A0A2M9R3P3</accession>
<name>A0A2M9R3P3_9FLAO</name>
<feature type="binding site" evidence="6">
    <location>
        <position position="215"/>
    </location>
    <ligand>
        <name>S-adenosyl-L-methionine</name>
        <dbReference type="ChEBI" id="CHEBI:59789"/>
    </ligand>
</feature>
<dbReference type="SUPFAM" id="SSF53335">
    <property type="entry name" value="S-adenosyl-L-methionine-dependent methyltransferases"/>
    <property type="match status" value="1"/>
</dbReference>
<comment type="subcellular location">
    <subcellularLocation>
        <location evidence="6">Cytoplasm</location>
    </subcellularLocation>
</comment>
<keyword evidence="7" id="KW-0687">Ribonucleoprotein</keyword>
<dbReference type="OrthoDB" id="9785995at2"/>
<comment type="similarity">
    <text evidence="1 6">Belongs to the methyltransferase superfamily. PrmA family.</text>
</comment>
<dbReference type="GO" id="GO:0032259">
    <property type="term" value="P:methylation"/>
    <property type="evidence" value="ECO:0007669"/>
    <property type="project" value="UniProtKB-KW"/>
</dbReference>
<dbReference type="GO" id="GO:0008276">
    <property type="term" value="F:protein methyltransferase activity"/>
    <property type="evidence" value="ECO:0007669"/>
    <property type="project" value="UniProtKB-UniRule"/>
</dbReference>
<reference evidence="7 8" key="1">
    <citation type="submission" date="2017-06" db="EMBL/GenBank/DDBJ databases">
        <title>Description of Avrilella dinanensis gen. nov. sp. nov.</title>
        <authorList>
            <person name="Leyer C."/>
            <person name="Sassi M."/>
            <person name="Minet J."/>
            <person name="Kayal S."/>
            <person name="Cattoir V."/>
        </authorList>
    </citation>
    <scope>NUCLEOTIDE SEQUENCE [LARGE SCALE GENOMIC DNA]</scope>
    <source>
        <strain evidence="7 8">UR159</strain>
    </source>
</reference>
<dbReference type="Proteomes" id="UP000231960">
    <property type="component" value="Unassembled WGS sequence"/>
</dbReference>
<keyword evidence="3 6" id="KW-0489">Methyltransferase</keyword>
<dbReference type="InterPro" id="IPR050078">
    <property type="entry name" value="Ribosomal_L11_MeTrfase_PrmA"/>
</dbReference>
<evidence type="ECO:0000313" key="7">
    <source>
        <dbReference type="EMBL" id="PJR03484.1"/>
    </source>
</evidence>
<organism evidence="7 8">
    <name type="scientific">Avrilella dinanensis</name>
    <dbReference type="NCBI Taxonomy" id="2008672"/>
    <lineage>
        <taxon>Bacteria</taxon>
        <taxon>Pseudomonadati</taxon>
        <taxon>Bacteroidota</taxon>
        <taxon>Flavobacteriia</taxon>
        <taxon>Flavobacteriales</taxon>
        <taxon>Flavobacteriaceae</taxon>
        <taxon>Avrilella</taxon>
    </lineage>
</organism>
<dbReference type="PIRSF" id="PIRSF000401">
    <property type="entry name" value="RPL11_MTase"/>
    <property type="match status" value="1"/>
</dbReference>
<comment type="catalytic activity">
    <reaction evidence="6">
        <text>L-lysyl-[protein] + 3 S-adenosyl-L-methionine = N(6),N(6),N(6)-trimethyl-L-lysyl-[protein] + 3 S-adenosyl-L-homocysteine + 3 H(+)</text>
        <dbReference type="Rhea" id="RHEA:54192"/>
        <dbReference type="Rhea" id="RHEA-COMP:9752"/>
        <dbReference type="Rhea" id="RHEA-COMP:13826"/>
        <dbReference type="ChEBI" id="CHEBI:15378"/>
        <dbReference type="ChEBI" id="CHEBI:29969"/>
        <dbReference type="ChEBI" id="CHEBI:57856"/>
        <dbReference type="ChEBI" id="CHEBI:59789"/>
        <dbReference type="ChEBI" id="CHEBI:61961"/>
    </reaction>
</comment>
<dbReference type="Gene3D" id="3.40.50.150">
    <property type="entry name" value="Vaccinia Virus protein VP39"/>
    <property type="match status" value="1"/>
</dbReference>
<keyword evidence="2 6" id="KW-0963">Cytoplasm</keyword>
<gene>
    <name evidence="6" type="primary">prmA</name>
    <name evidence="7" type="ORF">CDL10_02375</name>
</gene>
<sequence length="279" mass="32040">MEYQYTAYRFNVSPKQPGTDILLAELSEKEFESFEETETGLIAYIQSQFDHAQILDDVQVMQSSEFEIDYTSETITQVNWNEEWEKNFSPIDVDGICYVRAPFHSPKNAEYEIVIEPKMSFGTGHHETTYLMMKYLLKLNIKDKSVLDMGCGTAILAILAMMRGAKEADAVDIDRWCYENSLENIQKNNIRNITVLEGDASVLTTEPKYDLVIANINRNILLADMKKYVQTMKPNSDILFSGFYTEDIAAIKSEAEVNGLIFVDNMEKNNWVALHFQKK</sequence>
<dbReference type="RefSeq" id="WP_100677052.1">
    <property type="nucleotide sequence ID" value="NZ_NIPO01000001.1"/>
</dbReference>
<evidence type="ECO:0000256" key="1">
    <source>
        <dbReference type="ARBA" id="ARBA00009741"/>
    </source>
</evidence>
<evidence type="ECO:0000256" key="3">
    <source>
        <dbReference type="ARBA" id="ARBA00022603"/>
    </source>
</evidence>
<protein>
    <recommendedName>
        <fullName evidence="6">Ribosomal protein L11 methyltransferase</fullName>
        <shortName evidence="6">L11 Mtase</shortName>
        <ecNumber evidence="6">2.1.1.-</ecNumber>
    </recommendedName>
</protein>
<proteinExistence type="inferred from homology"/>
<evidence type="ECO:0000313" key="8">
    <source>
        <dbReference type="Proteomes" id="UP000231960"/>
    </source>
</evidence>
<keyword evidence="4 6" id="KW-0808">Transferase</keyword>
<dbReference type="InterPro" id="IPR029063">
    <property type="entry name" value="SAM-dependent_MTases_sf"/>
</dbReference>
<comment type="caution">
    <text evidence="7">The sequence shown here is derived from an EMBL/GenBank/DDBJ whole genome shotgun (WGS) entry which is preliminary data.</text>
</comment>
<dbReference type="CDD" id="cd02440">
    <property type="entry name" value="AdoMet_MTases"/>
    <property type="match status" value="1"/>
</dbReference>
<dbReference type="InterPro" id="IPR004498">
    <property type="entry name" value="Ribosomal_PrmA_MeTrfase"/>
</dbReference>
<evidence type="ECO:0000256" key="2">
    <source>
        <dbReference type="ARBA" id="ARBA00022490"/>
    </source>
</evidence>
<feature type="binding site" evidence="6">
    <location>
        <position position="129"/>
    </location>
    <ligand>
        <name>S-adenosyl-L-methionine</name>
        <dbReference type="ChEBI" id="CHEBI:59789"/>
    </ligand>
</feature>
<feature type="binding site" evidence="6">
    <location>
        <position position="150"/>
    </location>
    <ligand>
        <name>S-adenosyl-L-methionine</name>
        <dbReference type="ChEBI" id="CHEBI:59789"/>
    </ligand>
</feature>
<evidence type="ECO:0000256" key="4">
    <source>
        <dbReference type="ARBA" id="ARBA00022679"/>
    </source>
</evidence>
<keyword evidence="7" id="KW-0689">Ribosomal protein</keyword>
<keyword evidence="8" id="KW-1185">Reference proteome</keyword>
<dbReference type="GO" id="GO:0005840">
    <property type="term" value="C:ribosome"/>
    <property type="evidence" value="ECO:0007669"/>
    <property type="project" value="UniProtKB-KW"/>
</dbReference>
<comment type="function">
    <text evidence="6">Methylates ribosomal protein L11.</text>
</comment>
<dbReference type="HAMAP" id="MF_00735">
    <property type="entry name" value="Methyltr_PrmA"/>
    <property type="match status" value="1"/>
</dbReference>
<evidence type="ECO:0000256" key="6">
    <source>
        <dbReference type="HAMAP-Rule" id="MF_00735"/>
    </source>
</evidence>
<evidence type="ECO:0000256" key="5">
    <source>
        <dbReference type="ARBA" id="ARBA00022691"/>
    </source>
</evidence>
<keyword evidence="5 6" id="KW-0949">S-adenosyl-L-methionine</keyword>
<dbReference type="NCBIfam" id="NF001785">
    <property type="entry name" value="PRK00517.2-2"/>
    <property type="match status" value="1"/>
</dbReference>